<sequence>MGVSRERISYCNDCANNKGSGWKIVQEDSVHTKHKKCHCVPEVQRHHNNCSQIDDPCNRNRNLQLTYVSVINPTTVLPIPNSDINGVFAQQAVNAVTNVLNLTGWSDTTADILDSFNNATGVYTAPSSGDYLFDLDLAVRTSTSLNVDPELTDVPFVELVDVATGDRLIGGFVNFPVTSTNITIPPIASGELPIEINITTLLAIGQANLNTIVSLTAGQQVVFRVSSNGLTYTPSGLIPPVSASISFAPGSFLTIQKLRNTPTITYTL</sequence>
<dbReference type="Proteomes" id="UP001321479">
    <property type="component" value="Segment"/>
</dbReference>
<dbReference type="GeneID" id="80558649"/>
<dbReference type="Gene3D" id="2.60.120.40">
    <property type="match status" value="1"/>
</dbReference>
<accession>A0ABM7NTE8</accession>
<dbReference type="InterPro" id="IPR008983">
    <property type="entry name" value="Tumour_necrosis_fac-like_dom"/>
</dbReference>
<dbReference type="EMBL" id="AP024483">
    <property type="protein sequence ID" value="BCS83444.1"/>
    <property type="molecule type" value="Genomic_DNA"/>
</dbReference>
<keyword evidence="2" id="KW-1185">Reference proteome</keyword>
<evidence type="ECO:0000313" key="1">
    <source>
        <dbReference type="EMBL" id="BCS83444.1"/>
    </source>
</evidence>
<organism evidence="1 2">
    <name type="scientific">Cotonvirus japonicus</name>
    <dbReference type="NCBI Taxonomy" id="2811091"/>
    <lineage>
        <taxon>Viruses</taxon>
        <taxon>Varidnaviria</taxon>
        <taxon>Bamfordvirae</taxon>
        <taxon>Nucleocytoviricota</taxon>
        <taxon>Megaviricetes</taxon>
        <taxon>Imitervirales</taxon>
        <taxon>Mimiviridae</taxon>
        <taxon>Megamimivirinae</taxon>
        <taxon>Cotonvirus</taxon>
        <taxon>Cotonvirus japonicum</taxon>
    </lineage>
</organism>
<protein>
    <submittedName>
        <fullName evidence="1">Uncharacterized protein</fullName>
    </submittedName>
</protein>
<dbReference type="SUPFAM" id="SSF49842">
    <property type="entry name" value="TNF-like"/>
    <property type="match status" value="1"/>
</dbReference>
<proteinExistence type="predicted"/>
<evidence type="ECO:0000313" key="2">
    <source>
        <dbReference type="Proteomes" id="UP001321479"/>
    </source>
</evidence>
<dbReference type="RefSeq" id="YP_010842052.1">
    <property type="nucleotide sequence ID" value="NC_079139.1"/>
</dbReference>
<name>A0ABM7NTE8_9VIRU</name>
<reference evidence="1 2" key="1">
    <citation type="submission" date="2021-02" db="EMBL/GenBank/DDBJ databases">
        <title>Cotonvirus japonicus, which uses Golgi apparatus of host cells for its virion factory, phylogenetically links tailed tupanvirus and icosahedral mimivirus.</title>
        <authorList>
            <person name="Takahashi H."/>
            <person name="Fukaya S."/>
            <person name="Song C."/>
            <person name="Murata K."/>
            <person name="Takemura M."/>
        </authorList>
    </citation>
    <scope>NUCLEOTIDE SEQUENCE [LARGE SCALE GENOMIC DNA]</scope>
</reference>